<protein>
    <submittedName>
        <fullName evidence="1">Uncharacterized protein</fullName>
    </submittedName>
</protein>
<organism evidence="1 2">
    <name type="scientific">Psychromonas aquatilis</name>
    <dbReference type="NCBI Taxonomy" id="2005072"/>
    <lineage>
        <taxon>Bacteria</taxon>
        <taxon>Pseudomonadati</taxon>
        <taxon>Pseudomonadota</taxon>
        <taxon>Gammaproteobacteria</taxon>
        <taxon>Alteromonadales</taxon>
        <taxon>Psychromonadaceae</taxon>
        <taxon>Psychromonas</taxon>
    </lineage>
</organism>
<keyword evidence="2" id="KW-1185">Reference proteome</keyword>
<name>A0ABU9GMC4_9GAMM</name>
<accession>A0ABU9GMC4</accession>
<dbReference type="Proteomes" id="UP001369082">
    <property type="component" value="Unassembled WGS sequence"/>
</dbReference>
<evidence type="ECO:0000313" key="2">
    <source>
        <dbReference type="Proteomes" id="UP001369082"/>
    </source>
</evidence>
<reference evidence="1 2" key="1">
    <citation type="submission" date="2024-02" db="EMBL/GenBank/DDBJ databases">
        <title>Bacteria isolated from the canopy kelp, Nereocystis luetkeana.</title>
        <authorList>
            <person name="Pfister C.A."/>
            <person name="Younker I.T."/>
            <person name="Light S.H."/>
        </authorList>
    </citation>
    <scope>NUCLEOTIDE SEQUENCE [LARGE SCALE GENOMIC DNA]</scope>
    <source>
        <strain evidence="1 2">TI.1.05</strain>
    </source>
</reference>
<dbReference type="EMBL" id="JBAKAZ010000005">
    <property type="protein sequence ID" value="MEL0628444.1"/>
    <property type="molecule type" value="Genomic_DNA"/>
</dbReference>
<evidence type="ECO:0000313" key="1">
    <source>
        <dbReference type="EMBL" id="MEL0628444.1"/>
    </source>
</evidence>
<gene>
    <name evidence="1" type="ORF">V6256_02395</name>
</gene>
<comment type="caution">
    <text evidence="1">The sequence shown here is derived from an EMBL/GenBank/DDBJ whole genome shotgun (WGS) entry which is preliminary data.</text>
</comment>
<dbReference type="RefSeq" id="WP_341596400.1">
    <property type="nucleotide sequence ID" value="NZ_JBAKAZ010000005.1"/>
</dbReference>
<proteinExistence type="predicted"/>
<sequence>MHIFVSRPTWVSPEFDAGLEVFLTTLTNMGLTPRTLGSSDYPSKAPLDEVIEIMDECEGAIVLGYPQISISKGKIKDYDLESELSLPTEWNHIEAALAYSKGIPLIMFHHKNVSRGVFDRGVMNAFVHEVDFTSATWSMDSALNGAIQKWKSNCESGNSNFGVTAKVDPDKSTCPNCTTKAKPIYLSALPASFRDFGEWKCSVCNYMA</sequence>